<feature type="region of interest" description="Disordered" evidence="1">
    <location>
        <begin position="252"/>
        <end position="277"/>
    </location>
</feature>
<proteinExistence type="predicted"/>
<name>A0ABQ5AJM2_9ASTR</name>
<keyword evidence="3" id="KW-1185">Reference proteome</keyword>
<dbReference type="Proteomes" id="UP001151760">
    <property type="component" value="Unassembled WGS sequence"/>
</dbReference>
<sequence length="277" mass="31345">MTLKPSSLKAVTGTTLRIGIKPLQNDSDVDQFVNFAYQNKWQVNLYVEHSGYHALDIRDQRETMTDDDNESSDAYCSRDEEDLNYYEPVNANVETVVEDTKNIDLVFNVKEGISYLTHDPNQDWKKMKLVLGMRFHHPEQLKLCLANYGTQESVAANISDKGEIGFGLGDFEAGDNYKSNADLEIPSEEQIVAVTPSADKGKQLAEPSEKPELQPQAIKRGSKIKTSFNEEAPAKKRIIFHKNKGRSERIFNQKMKKSGFGPDREGSTRRTKAYSLM</sequence>
<evidence type="ECO:0000313" key="3">
    <source>
        <dbReference type="Proteomes" id="UP001151760"/>
    </source>
</evidence>
<reference evidence="2" key="1">
    <citation type="journal article" date="2022" name="Int. J. Mol. Sci.">
        <title>Draft Genome of Tanacetum Coccineum: Genomic Comparison of Closely Related Tanacetum-Family Plants.</title>
        <authorList>
            <person name="Yamashiro T."/>
            <person name="Shiraishi A."/>
            <person name="Nakayama K."/>
            <person name="Satake H."/>
        </authorList>
    </citation>
    <scope>NUCLEOTIDE SEQUENCE</scope>
</reference>
<reference evidence="2" key="2">
    <citation type="submission" date="2022-01" db="EMBL/GenBank/DDBJ databases">
        <authorList>
            <person name="Yamashiro T."/>
            <person name="Shiraishi A."/>
            <person name="Satake H."/>
            <person name="Nakayama K."/>
        </authorList>
    </citation>
    <scope>NUCLEOTIDE SEQUENCE</scope>
</reference>
<comment type="caution">
    <text evidence="2">The sequence shown here is derived from an EMBL/GenBank/DDBJ whole genome shotgun (WGS) entry which is preliminary data.</text>
</comment>
<protein>
    <submittedName>
        <fullName evidence="2">Uncharacterized protein</fullName>
    </submittedName>
</protein>
<gene>
    <name evidence="2" type="ORF">Tco_0823136</name>
</gene>
<accession>A0ABQ5AJM2</accession>
<dbReference type="EMBL" id="BQNB010012311">
    <property type="protein sequence ID" value="GJT01967.1"/>
    <property type="molecule type" value="Genomic_DNA"/>
</dbReference>
<organism evidence="2 3">
    <name type="scientific">Tanacetum coccineum</name>
    <dbReference type="NCBI Taxonomy" id="301880"/>
    <lineage>
        <taxon>Eukaryota</taxon>
        <taxon>Viridiplantae</taxon>
        <taxon>Streptophyta</taxon>
        <taxon>Embryophyta</taxon>
        <taxon>Tracheophyta</taxon>
        <taxon>Spermatophyta</taxon>
        <taxon>Magnoliopsida</taxon>
        <taxon>eudicotyledons</taxon>
        <taxon>Gunneridae</taxon>
        <taxon>Pentapetalae</taxon>
        <taxon>asterids</taxon>
        <taxon>campanulids</taxon>
        <taxon>Asterales</taxon>
        <taxon>Asteraceae</taxon>
        <taxon>Asteroideae</taxon>
        <taxon>Anthemideae</taxon>
        <taxon>Anthemidinae</taxon>
        <taxon>Tanacetum</taxon>
    </lineage>
</organism>
<evidence type="ECO:0000256" key="1">
    <source>
        <dbReference type="SAM" id="MobiDB-lite"/>
    </source>
</evidence>
<evidence type="ECO:0000313" key="2">
    <source>
        <dbReference type="EMBL" id="GJT01967.1"/>
    </source>
</evidence>